<dbReference type="RefSeq" id="WP_184143018.1">
    <property type="nucleotide sequence ID" value="NZ_JACHIK010000004.1"/>
</dbReference>
<name>A0A7W7YUB2_9HYPH</name>
<feature type="transmembrane region" description="Helical" evidence="2">
    <location>
        <begin position="20"/>
        <end position="39"/>
    </location>
</feature>
<dbReference type="EMBL" id="JACHIK010000004">
    <property type="protein sequence ID" value="MBB5042315.1"/>
    <property type="molecule type" value="Genomic_DNA"/>
</dbReference>
<evidence type="ECO:0000313" key="4">
    <source>
        <dbReference type="Proteomes" id="UP000535406"/>
    </source>
</evidence>
<proteinExistence type="predicted"/>
<sequence>MDQFFARFATATAHATGSPITFILCVAAVLLWAISGPLFGFSETWQLVINTGTTIVTFLMVFLIQNTQNRDSAAIQAKLDEIILFSDAENDFVGIERLTDKELEELHARCEKAAERSQAMLQNTHAERKARKSRQP</sequence>
<dbReference type="AlphaFoldDB" id="A0A7W7YUB2"/>
<reference evidence="3 4" key="1">
    <citation type="submission" date="2020-08" db="EMBL/GenBank/DDBJ databases">
        <title>Genomic Encyclopedia of Type Strains, Phase IV (KMG-IV): sequencing the most valuable type-strain genomes for metagenomic binning, comparative biology and taxonomic classification.</title>
        <authorList>
            <person name="Goeker M."/>
        </authorList>
    </citation>
    <scope>NUCLEOTIDE SEQUENCE [LARGE SCALE GENOMIC DNA]</scope>
    <source>
        <strain evidence="3 4">DSM 21319</strain>
    </source>
</reference>
<gene>
    <name evidence="3" type="ORF">HNQ66_001711</name>
</gene>
<keyword evidence="2" id="KW-0812">Transmembrane</keyword>
<keyword evidence="2" id="KW-0472">Membrane</keyword>
<dbReference type="Pfam" id="PF04120">
    <property type="entry name" value="Iron_permease"/>
    <property type="match status" value="1"/>
</dbReference>
<organism evidence="3 4">
    <name type="scientific">Shinella fusca</name>
    <dbReference type="NCBI Taxonomy" id="544480"/>
    <lineage>
        <taxon>Bacteria</taxon>
        <taxon>Pseudomonadati</taxon>
        <taxon>Pseudomonadota</taxon>
        <taxon>Alphaproteobacteria</taxon>
        <taxon>Hyphomicrobiales</taxon>
        <taxon>Rhizobiaceae</taxon>
        <taxon>Shinella</taxon>
    </lineage>
</organism>
<feature type="transmembrane region" description="Helical" evidence="2">
    <location>
        <begin position="45"/>
        <end position="64"/>
    </location>
</feature>
<dbReference type="GO" id="GO:0055085">
    <property type="term" value="P:transmembrane transport"/>
    <property type="evidence" value="ECO:0007669"/>
    <property type="project" value="InterPro"/>
</dbReference>
<dbReference type="Proteomes" id="UP000535406">
    <property type="component" value="Unassembled WGS sequence"/>
</dbReference>
<keyword evidence="4" id="KW-1185">Reference proteome</keyword>
<evidence type="ECO:0000256" key="2">
    <source>
        <dbReference type="SAM" id="Phobius"/>
    </source>
</evidence>
<evidence type="ECO:0000313" key="3">
    <source>
        <dbReference type="EMBL" id="MBB5042315.1"/>
    </source>
</evidence>
<protein>
    <submittedName>
        <fullName evidence="3">Low affinity Fe/Cu permease</fullName>
    </submittedName>
</protein>
<evidence type="ECO:0000256" key="1">
    <source>
        <dbReference type="SAM" id="MobiDB-lite"/>
    </source>
</evidence>
<comment type="caution">
    <text evidence="3">The sequence shown here is derived from an EMBL/GenBank/DDBJ whole genome shotgun (WGS) entry which is preliminary data.</text>
</comment>
<keyword evidence="2" id="KW-1133">Transmembrane helix</keyword>
<accession>A0A7W7YUB2</accession>
<feature type="region of interest" description="Disordered" evidence="1">
    <location>
        <begin position="115"/>
        <end position="136"/>
    </location>
</feature>
<dbReference type="InterPro" id="IPR007251">
    <property type="entry name" value="Iron_permease_Fet4"/>
</dbReference>